<accession>K1RPC4</accession>
<evidence type="ECO:0000313" key="3">
    <source>
        <dbReference type="EMBL" id="EKC47198.1"/>
    </source>
</evidence>
<dbReference type="InterPro" id="IPR050194">
    <property type="entry name" value="Glycosyltransferase_grp1"/>
</dbReference>
<dbReference type="AlphaFoldDB" id="K1RPC4"/>
<dbReference type="SUPFAM" id="SSF53756">
    <property type="entry name" value="UDP-Glycosyltransferase/glycogen phosphorylase"/>
    <property type="match status" value="1"/>
</dbReference>
<dbReference type="Pfam" id="PF13439">
    <property type="entry name" value="Glyco_transf_4"/>
    <property type="match status" value="1"/>
</dbReference>
<keyword evidence="3" id="KW-0328">Glycosyltransferase</keyword>
<evidence type="ECO:0000259" key="2">
    <source>
        <dbReference type="Pfam" id="PF13439"/>
    </source>
</evidence>
<dbReference type="InterPro" id="IPR028098">
    <property type="entry name" value="Glyco_trans_4-like_N"/>
</dbReference>
<dbReference type="CDD" id="cd03801">
    <property type="entry name" value="GT4_PimA-like"/>
    <property type="match status" value="1"/>
</dbReference>
<name>K1RPC4_9ZZZZ</name>
<proteinExistence type="predicted"/>
<protein>
    <submittedName>
        <fullName evidence="3">Lipopolysaccharide N-acetylglucosaminyltransferase</fullName>
    </submittedName>
</protein>
<evidence type="ECO:0000259" key="1">
    <source>
        <dbReference type="Pfam" id="PF00534"/>
    </source>
</evidence>
<dbReference type="PANTHER" id="PTHR45947">
    <property type="entry name" value="SULFOQUINOVOSYL TRANSFERASE SQD2"/>
    <property type="match status" value="1"/>
</dbReference>
<keyword evidence="3" id="KW-0808">Transferase</keyword>
<dbReference type="Pfam" id="PF00534">
    <property type="entry name" value="Glycos_transf_1"/>
    <property type="match status" value="1"/>
</dbReference>
<feature type="domain" description="Glycosyltransferase subfamily 4-like N-terminal" evidence="2">
    <location>
        <begin position="19"/>
        <end position="207"/>
    </location>
</feature>
<comment type="caution">
    <text evidence="3">The sequence shown here is derived from an EMBL/GenBank/DDBJ whole genome shotgun (WGS) entry which is preliminary data.</text>
</comment>
<dbReference type="InterPro" id="IPR001296">
    <property type="entry name" value="Glyco_trans_1"/>
</dbReference>
<dbReference type="Gene3D" id="3.40.50.2000">
    <property type="entry name" value="Glycogen Phosphorylase B"/>
    <property type="match status" value="2"/>
</dbReference>
<reference evidence="3" key="1">
    <citation type="journal article" date="2013" name="Environ. Microbiol.">
        <title>Microbiota from the distal guts of lean and obese adolescents exhibit partial functional redundancy besides clear differences in community structure.</title>
        <authorList>
            <person name="Ferrer M."/>
            <person name="Ruiz A."/>
            <person name="Lanza F."/>
            <person name="Haange S.B."/>
            <person name="Oberbach A."/>
            <person name="Till H."/>
            <person name="Bargiela R."/>
            <person name="Campoy C."/>
            <person name="Segura M.T."/>
            <person name="Richter M."/>
            <person name="von Bergen M."/>
            <person name="Seifert J."/>
            <person name="Suarez A."/>
        </authorList>
    </citation>
    <scope>NUCLEOTIDE SEQUENCE</scope>
</reference>
<feature type="domain" description="Glycosyl transferase family 1" evidence="1">
    <location>
        <begin position="219"/>
        <end position="364"/>
    </location>
</feature>
<dbReference type="PANTHER" id="PTHR45947:SF13">
    <property type="entry name" value="TRANSFERASE"/>
    <property type="match status" value="1"/>
</dbReference>
<organism evidence="3">
    <name type="scientific">human gut metagenome</name>
    <dbReference type="NCBI Taxonomy" id="408170"/>
    <lineage>
        <taxon>unclassified sequences</taxon>
        <taxon>metagenomes</taxon>
        <taxon>organismal metagenomes</taxon>
    </lineage>
</organism>
<gene>
    <name evidence="3" type="ORF">LEA_19501</name>
</gene>
<dbReference type="GO" id="GO:0016757">
    <property type="term" value="F:glycosyltransferase activity"/>
    <property type="evidence" value="ECO:0007669"/>
    <property type="project" value="UniProtKB-KW"/>
</dbReference>
<dbReference type="EMBL" id="AJWY01013407">
    <property type="protein sequence ID" value="EKC47198.1"/>
    <property type="molecule type" value="Genomic_DNA"/>
</dbReference>
<sequence length="395" mass="44128">MTKVFRKILLVHNDYGKYSGEESVVDQMAAMWIEHGHQVVQLRMSTAGSRDSLVGKVHGFLAGLYSPKGVREMRRILKTERPDVVNVHNLFPFISPAALFECKKAGVPVVMTVHNFRLICPTGLFMRKGKPCELCLEKGHELGCIRYNCEHSLLKSVGYAARNAVARYSGAYRKCVDQFACITDFQRQKLIQAGFKAAKISVIPNAVTATSNYNPAIGKYVAFCGRLSREKGVDLIVEVARRHPEIIFKFAGVLRDPDIVENLPTNVSLVGYLHGEELNAFYRDAAFFVMASRWYEGFPMSILEAALFGKPTVGPNHGGFTEIIGEGDAAIGRLFRPGNVDDLERHVVALWNNPNEIARLGEKAHGKLLREYSTEGIYQKWDDLVQGLLQSIPRN</sequence>